<accession>A0A8U0WBL7</accession>
<evidence type="ECO:0000313" key="3">
    <source>
        <dbReference type="Proteomes" id="UP000092443"/>
    </source>
</evidence>
<reference evidence="4" key="1">
    <citation type="submission" date="2025-08" db="UniProtKB">
        <authorList>
            <consortium name="RefSeq"/>
        </authorList>
    </citation>
    <scope>IDENTIFICATION</scope>
    <source>
        <tissue evidence="4">Whole body pupa</tissue>
    </source>
</reference>
<evidence type="ECO:0000256" key="1">
    <source>
        <dbReference type="SAM" id="Phobius"/>
    </source>
</evidence>
<keyword evidence="1" id="KW-0812">Transmembrane</keyword>
<dbReference type="Proteomes" id="UP000092443">
    <property type="component" value="Unplaced"/>
</dbReference>
<dbReference type="InterPro" id="IPR009721">
    <property type="entry name" value="O-acyltransferase_WSD1_C"/>
</dbReference>
<dbReference type="GO" id="GO:0019432">
    <property type="term" value="P:triglyceride biosynthetic process"/>
    <property type="evidence" value="ECO:0007669"/>
    <property type="project" value="TreeGrafter"/>
</dbReference>
<dbReference type="PANTHER" id="PTHR31650:SF23">
    <property type="entry name" value="GH11223P"/>
    <property type="match status" value="1"/>
</dbReference>
<dbReference type="GO" id="GO:0008374">
    <property type="term" value="F:O-acyltransferase activity"/>
    <property type="evidence" value="ECO:0007669"/>
    <property type="project" value="InterPro"/>
</dbReference>
<dbReference type="KEGG" id="gfs:119633326"/>
<evidence type="ECO:0000259" key="2">
    <source>
        <dbReference type="Pfam" id="PF06974"/>
    </source>
</evidence>
<keyword evidence="3" id="KW-1185">Reference proteome</keyword>
<sequence length="699" mass="81440">MEKIFNKLKYLLKTVLCFLIACMLLPIIILSFVAAHYSNQLVYYVLSTKYPNLLISQSKKIRTLIDTPRNAGIFHFLLQIRGPCDFDKIKQFYEQYLTNARDKAGYLKFPKLRQQLVTCWGHYAWVKDSSSFNVNNHILLNTEVYRGRSVNDGNIQEFVSDLARKYIPSDLPQWQVIVIPTSLRASTSTREAEGSSENVENDHYYILVKIHHLIIAEEDDLHISEMLMLEDNSDQLVVEFGDTCRRNSRNQNLAYFVRKPQHIENLLRHIGQLIVNMWRKFNYNFESLETPDDCNRLKVTYLSQLLSLLLFILIQALISWWKLRKIAKRRSFQYLKYRSNTLTFNQLLMQEMKRRNLSWKIAKDALLTSCHPVNVVTTLATIIVQININGIILIPYHIYCELFALRELIFKGQTTLTSSYCGRLSIYVPLVLYAQIEFIKICWELFKAPVNIYEELFQYTTREPNILHMKSYSGRKIVSFSKSIDAQRLRQRVSFNKDLRESDFTLACVAGAIYDYFRTYADSAPVPQTLNTTCRTIAKGYFTERLGDKADNIGGVVFLQLPLKIPDRKHVQQIHSIIEKIRSKQVMIYLASMGQTKHDMITALLPRVLTKICINYFSFNFPVTITKIHGENSEFQTLWGQQVDDVLLFRPPQSKTCLSLNIHRFGDKYRLAIMADTELGPDHSQISRSFENYMENATL</sequence>
<dbReference type="RefSeq" id="XP_037882754.1">
    <property type="nucleotide sequence ID" value="XM_038026826.1"/>
</dbReference>
<dbReference type="InterPro" id="IPR045034">
    <property type="entry name" value="O-acyltransferase_WSD1-like"/>
</dbReference>
<feature type="transmembrane region" description="Helical" evidence="1">
    <location>
        <begin position="301"/>
        <end position="321"/>
    </location>
</feature>
<dbReference type="GeneID" id="119633326"/>
<dbReference type="GO" id="GO:0005886">
    <property type="term" value="C:plasma membrane"/>
    <property type="evidence" value="ECO:0007669"/>
    <property type="project" value="TreeGrafter"/>
</dbReference>
<proteinExistence type="predicted"/>
<dbReference type="AlphaFoldDB" id="A0A8U0WBL7"/>
<feature type="domain" description="O-acyltransferase WSD1 C-terminal" evidence="2">
    <location>
        <begin position="554"/>
        <end position="695"/>
    </location>
</feature>
<feature type="transmembrane region" description="Helical" evidence="1">
    <location>
        <begin position="12"/>
        <end position="37"/>
    </location>
</feature>
<organism evidence="3 4">
    <name type="scientific">Glossina fuscipes</name>
    <dbReference type="NCBI Taxonomy" id="7396"/>
    <lineage>
        <taxon>Eukaryota</taxon>
        <taxon>Metazoa</taxon>
        <taxon>Ecdysozoa</taxon>
        <taxon>Arthropoda</taxon>
        <taxon>Hexapoda</taxon>
        <taxon>Insecta</taxon>
        <taxon>Pterygota</taxon>
        <taxon>Neoptera</taxon>
        <taxon>Endopterygota</taxon>
        <taxon>Diptera</taxon>
        <taxon>Brachycera</taxon>
        <taxon>Muscomorpha</taxon>
        <taxon>Hippoboscoidea</taxon>
        <taxon>Glossinidae</taxon>
        <taxon>Glossina</taxon>
    </lineage>
</organism>
<name>A0A8U0WBL7_9MUSC</name>
<evidence type="ECO:0000313" key="4">
    <source>
        <dbReference type="RefSeq" id="XP_037882754.1"/>
    </source>
</evidence>
<gene>
    <name evidence="4" type="primary">LOC119633326</name>
</gene>
<dbReference type="PANTHER" id="PTHR31650">
    <property type="entry name" value="O-ACYLTRANSFERASE (WSD1-LIKE) FAMILY PROTEIN"/>
    <property type="match status" value="1"/>
</dbReference>
<protein>
    <submittedName>
        <fullName evidence="4">Uncharacterized protein LOC119633326</fullName>
    </submittedName>
</protein>
<keyword evidence="1" id="KW-0472">Membrane</keyword>
<keyword evidence="1" id="KW-1133">Transmembrane helix</keyword>
<dbReference type="Pfam" id="PF06974">
    <property type="entry name" value="WS_DGAT_C"/>
    <property type="match status" value="1"/>
</dbReference>